<dbReference type="VEuPathDB" id="TrichDB:TRFO_23647"/>
<dbReference type="EMBL" id="MLAK01000680">
    <property type="protein sequence ID" value="OHT08021.1"/>
    <property type="molecule type" value="Genomic_DNA"/>
</dbReference>
<dbReference type="GeneID" id="94837979"/>
<reference evidence="2" key="1">
    <citation type="submission" date="2016-10" db="EMBL/GenBank/DDBJ databases">
        <authorList>
            <person name="Benchimol M."/>
            <person name="Almeida L.G."/>
            <person name="Vasconcelos A.T."/>
            <person name="Perreira-Neves A."/>
            <person name="Rosa I.A."/>
            <person name="Tasca T."/>
            <person name="Bogo M.R."/>
            <person name="de Souza W."/>
        </authorList>
    </citation>
    <scope>NUCLEOTIDE SEQUENCE [LARGE SCALE GENOMIC DNA]</scope>
    <source>
        <strain evidence="2">K</strain>
    </source>
</reference>
<keyword evidence="1" id="KW-0472">Membrane</keyword>
<feature type="transmembrane region" description="Helical" evidence="1">
    <location>
        <begin position="14"/>
        <end position="32"/>
    </location>
</feature>
<dbReference type="Proteomes" id="UP000179807">
    <property type="component" value="Unassembled WGS sequence"/>
</dbReference>
<feature type="transmembrane region" description="Helical" evidence="1">
    <location>
        <begin position="306"/>
        <end position="327"/>
    </location>
</feature>
<feature type="transmembrane region" description="Helical" evidence="1">
    <location>
        <begin position="99"/>
        <end position="122"/>
    </location>
</feature>
<sequence>MCCRRIEAVFMFPVERWLYEILIFGLAILPLIDHKKTVTFEHTQKMDEEMNLTCFVVSPAIKCEIWENLALGAIFYICAIICFYFLFQNWKNSKRKCKLFDQTILFWIWLIIFLLFRGTISIVPFTYNYITIKIIFLGCHHILLFIPMCLVILILFDLLFTYQNPGTNAINFFRSLFLLFLATFVALGVVLSIIDLNDETTDPEMSLSLWVACTDFILMLFFVLPAVSLLRVVTYPMVQPEDKSCVMFCRLGIILNTTIFCLRMLYNFLHYIDFNPIQDWILSENANNPGYAKNNNYFIPNTKVRIWSTCYYIIFDCVPCILAIFAVNMFKQHDMMFNENPYYTKQSD</sequence>
<evidence type="ECO:0000313" key="2">
    <source>
        <dbReference type="EMBL" id="OHT08021.1"/>
    </source>
</evidence>
<feature type="transmembrane region" description="Helical" evidence="1">
    <location>
        <begin position="245"/>
        <end position="266"/>
    </location>
</feature>
<feature type="transmembrane region" description="Helical" evidence="1">
    <location>
        <begin position="69"/>
        <end position="87"/>
    </location>
</feature>
<evidence type="ECO:0000313" key="3">
    <source>
        <dbReference type="Proteomes" id="UP000179807"/>
    </source>
</evidence>
<organism evidence="2 3">
    <name type="scientific">Tritrichomonas foetus</name>
    <dbReference type="NCBI Taxonomy" id="1144522"/>
    <lineage>
        <taxon>Eukaryota</taxon>
        <taxon>Metamonada</taxon>
        <taxon>Parabasalia</taxon>
        <taxon>Tritrichomonadida</taxon>
        <taxon>Tritrichomonadidae</taxon>
        <taxon>Tritrichomonas</taxon>
    </lineage>
</organism>
<dbReference type="RefSeq" id="XP_068361157.1">
    <property type="nucleotide sequence ID" value="XM_068503275.1"/>
</dbReference>
<accession>A0A1J4KF71</accession>
<keyword evidence="1" id="KW-1133">Transmembrane helix</keyword>
<gene>
    <name evidence="2" type="ORF">TRFO_23647</name>
</gene>
<evidence type="ECO:0000256" key="1">
    <source>
        <dbReference type="SAM" id="Phobius"/>
    </source>
</evidence>
<comment type="caution">
    <text evidence="2">The sequence shown here is derived from an EMBL/GenBank/DDBJ whole genome shotgun (WGS) entry which is preliminary data.</text>
</comment>
<keyword evidence="1" id="KW-0812">Transmembrane</keyword>
<protein>
    <submittedName>
        <fullName evidence="2">Uncharacterized protein</fullName>
    </submittedName>
</protein>
<feature type="transmembrane region" description="Helical" evidence="1">
    <location>
        <begin position="209"/>
        <end position="233"/>
    </location>
</feature>
<proteinExistence type="predicted"/>
<keyword evidence="3" id="KW-1185">Reference proteome</keyword>
<name>A0A1J4KF71_9EUKA</name>
<feature type="transmembrane region" description="Helical" evidence="1">
    <location>
        <begin position="172"/>
        <end position="194"/>
    </location>
</feature>
<feature type="transmembrane region" description="Helical" evidence="1">
    <location>
        <begin position="134"/>
        <end position="160"/>
    </location>
</feature>
<dbReference type="AlphaFoldDB" id="A0A1J4KF71"/>